<protein>
    <submittedName>
        <fullName evidence="2">Uncharacterized protein</fullName>
    </submittedName>
</protein>
<accession>A0AAP0PKU5</accession>
<proteinExistence type="predicted"/>
<dbReference type="Proteomes" id="UP001417504">
    <property type="component" value="Unassembled WGS sequence"/>
</dbReference>
<name>A0AAP0PKU5_9MAGN</name>
<dbReference type="AlphaFoldDB" id="A0AAP0PKU5"/>
<comment type="caution">
    <text evidence="2">The sequence shown here is derived from an EMBL/GenBank/DDBJ whole genome shotgun (WGS) entry which is preliminary data.</text>
</comment>
<keyword evidence="1" id="KW-0472">Membrane</keyword>
<feature type="transmembrane region" description="Helical" evidence="1">
    <location>
        <begin position="31"/>
        <end position="55"/>
    </location>
</feature>
<keyword evidence="3" id="KW-1185">Reference proteome</keyword>
<dbReference type="EMBL" id="JBBNAE010000002">
    <property type="protein sequence ID" value="KAK9145210.1"/>
    <property type="molecule type" value="Genomic_DNA"/>
</dbReference>
<dbReference type="PANTHER" id="PTHR35307:SF9">
    <property type="entry name" value="TRANSMEMBRANE PROTEIN"/>
    <property type="match status" value="1"/>
</dbReference>
<gene>
    <name evidence="2" type="ORF">Sjap_005113</name>
</gene>
<evidence type="ECO:0000256" key="1">
    <source>
        <dbReference type="SAM" id="Phobius"/>
    </source>
</evidence>
<organism evidence="2 3">
    <name type="scientific">Stephania japonica</name>
    <dbReference type="NCBI Taxonomy" id="461633"/>
    <lineage>
        <taxon>Eukaryota</taxon>
        <taxon>Viridiplantae</taxon>
        <taxon>Streptophyta</taxon>
        <taxon>Embryophyta</taxon>
        <taxon>Tracheophyta</taxon>
        <taxon>Spermatophyta</taxon>
        <taxon>Magnoliopsida</taxon>
        <taxon>Ranunculales</taxon>
        <taxon>Menispermaceae</taxon>
        <taxon>Menispermoideae</taxon>
        <taxon>Cissampelideae</taxon>
        <taxon>Stephania</taxon>
    </lineage>
</organism>
<feature type="transmembrane region" description="Helical" evidence="1">
    <location>
        <begin position="96"/>
        <end position="118"/>
    </location>
</feature>
<evidence type="ECO:0000313" key="2">
    <source>
        <dbReference type="EMBL" id="KAK9145210.1"/>
    </source>
</evidence>
<keyword evidence="1" id="KW-1133">Transmembrane helix</keyword>
<keyword evidence="1" id="KW-0812">Transmembrane</keyword>
<dbReference type="PANTHER" id="PTHR35307">
    <property type="entry name" value="PROTEIN, PUTATIVE-RELATED"/>
    <property type="match status" value="1"/>
</dbReference>
<evidence type="ECO:0000313" key="3">
    <source>
        <dbReference type="Proteomes" id="UP001417504"/>
    </source>
</evidence>
<reference evidence="2 3" key="1">
    <citation type="submission" date="2024-01" db="EMBL/GenBank/DDBJ databases">
        <title>Genome assemblies of Stephania.</title>
        <authorList>
            <person name="Yang L."/>
        </authorList>
    </citation>
    <scope>NUCLEOTIDE SEQUENCE [LARGE SCALE GENOMIC DNA]</scope>
    <source>
        <strain evidence="2">QJT</strain>
        <tissue evidence="2">Leaf</tissue>
    </source>
</reference>
<sequence length="441" mass="50846">MICIICLSIVSHALFRSVFYKSESCEGVSDYRWSIWIIVISQSITVLVGSLATIVRCNTIVSDPQLYSGGNINVDIEWFSFRFLTKKRELRKVSMVILSCFLVKVVMTFICFVILWVLGPPIFLARVVCSTIMRGLHRCCPARTRTNAMVVSEEWEAKLRDVFHTKKKFPKWIMRICVDELNKWMDVSKKNPPMYLVQLLSIPLHPSQSLVNILQEIGMSTNRHYKLSCLSLVILVRIVSLSIPSALARPIIQASYEAFDVVYYIDKKIIVGTYEDQVKNRFARVLFAYMDAHLSRKKNFVHSNWSVNDALLCIERECEAFPEGLAAREMHIVKDFIRRREGNYGSILELYGYLELLFVDMLLFFLPQLPIAILKEVNESPIEVHEERARSVLKLLYKLELLEDRIEWSFPEGCQVTRLMDFEGKNSNDQAGNSAHPNLAP</sequence>